<dbReference type="Gene3D" id="3.40.50.720">
    <property type="entry name" value="NAD(P)-binding Rossmann-like Domain"/>
    <property type="match status" value="1"/>
</dbReference>
<dbReference type="Proteomes" id="UP001426770">
    <property type="component" value="Unassembled WGS sequence"/>
</dbReference>
<reference evidence="2 3" key="1">
    <citation type="submission" date="2024-02" db="EMBL/GenBank/DDBJ databases">
        <title>Lysinimicrobium sediminis NBRC 112286.</title>
        <authorList>
            <person name="Ichikawa N."/>
            <person name="Katano-Makiyama Y."/>
            <person name="Hidaka K."/>
        </authorList>
    </citation>
    <scope>NUCLEOTIDE SEQUENCE [LARGE SCALE GENOMIC DNA]</scope>
    <source>
        <strain evidence="2 3">NBRC 112286</strain>
    </source>
</reference>
<sequence length="289" mass="30660">MRKSYDVAVVGARGFLGGPISRELERRGHAVARFTRENPLLSDGVWADDAAQVHTVVWAAGSLTPALAQQRPDLVESDLAEFAACVEALAAQPRSPRLVLLSSGGAVYGPPLRPPFREGDVPHPANAYGAYKLAQEDIVHAAGVPATLVRLANAYGPGQQGNGGQGVLAIWMDAVLAGEPIRLFGTGDAQRDFIYVDDIADAVAAIVERPDAPTVLNLGSGHPTRLGDLAGLVRDTAAPRDAVIEMVDPRAIDPASTWLDMSLAHESLGWRARVELEDGIARMWSARVS</sequence>
<dbReference type="InterPro" id="IPR001509">
    <property type="entry name" value="Epimerase_deHydtase"/>
</dbReference>
<dbReference type="InterPro" id="IPR036291">
    <property type="entry name" value="NAD(P)-bd_dom_sf"/>
</dbReference>
<organism evidence="2 3">
    <name type="scientific">Demequina sediminis</name>
    <dbReference type="NCBI Taxonomy" id="1930058"/>
    <lineage>
        <taxon>Bacteria</taxon>
        <taxon>Bacillati</taxon>
        <taxon>Actinomycetota</taxon>
        <taxon>Actinomycetes</taxon>
        <taxon>Micrococcales</taxon>
        <taxon>Demequinaceae</taxon>
        <taxon>Demequina</taxon>
    </lineage>
</organism>
<accession>A0ABP9WFG8</accession>
<feature type="domain" description="NAD-dependent epimerase/dehydratase" evidence="1">
    <location>
        <begin position="7"/>
        <end position="219"/>
    </location>
</feature>
<evidence type="ECO:0000313" key="2">
    <source>
        <dbReference type="EMBL" id="GAA5518586.1"/>
    </source>
</evidence>
<proteinExistence type="predicted"/>
<dbReference type="SUPFAM" id="SSF51735">
    <property type="entry name" value="NAD(P)-binding Rossmann-fold domains"/>
    <property type="match status" value="1"/>
</dbReference>
<dbReference type="PANTHER" id="PTHR43245">
    <property type="entry name" value="BIFUNCTIONAL POLYMYXIN RESISTANCE PROTEIN ARNA"/>
    <property type="match status" value="1"/>
</dbReference>
<dbReference type="RefSeq" id="WP_286214415.1">
    <property type="nucleotide sequence ID" value="NZ_AP027736.1"/>
</dbReference>
<dbReference type="PRINTS" id="PR01713">
    <property type="entry name" value="NUCEPIMERASE"/>
</dbReference>
<dbReference type="Pfam" id="PF01370">
    <property type="entry name" value="Epimerase"/>
    <property type="match status" value="1"/>
</dbReference>
<evidence type="ECO:0000313" key="3">
    <source>
        <dbReference type="Proteomes" id="UP001426770"/>
    </source>
</evidence>
<comment type="caution">
    <text evidence="2">The sequence shown here is derived from an EMBL/GenBank/DDBJ whole genome shotgun (WGS) entry which is preliminary data.</text>
</comment>
<protein>
    <submittedName>
        <fullName evidence="2">dTDP-4-dehydro-6-deoxyglucose reductase</fullName>
    </submittedName>
</protein>
<keyword evidence="3" id="KW-1185">Reference proteome</keyword>
<dbReference type="PANTHER" id="PTHR43245:SF13">
    <property type="entry name" value="UDP-D-APIOSE_UDP-D-XYLOSE SYNTHASE 2"/>
    <property type="match status" value="1"/>
</dbReference>
<gene>
    <name evidence="2" type="primary">fcf1</name>
    <name evidence="2" type="ORF">Lsed01_01016</name>
</gene>
<evidence type="ECO:0000259" key="1">
    <source>
        <dbReference type="Pfam" id="PF01370"/>
    </source>
</evidence>
<dbReference type="EMBL" id="BAABRR010000004">
    <property type="protein sequence ID" value="GAA5518586.1"/>
    <property type="molecule type" value="Genomic_DNA"/>
</dbReference>
<dbReference type="InterPro" id="IPR050177">
    <property type="entry name" value="Lipid_A_modif_metabolic_enz"/>
</dbReference>
<name>A0ABP9WFG8_9MICO</name>